<evidence type="ECO:0000313" key="1">
    <source>
        <dbReference type="EMBL" id="KYO47538.1"/>
    </source>
</evidence>
<organism evidence="1 2">
    <name type="scientific">Alligator mississippiensis</name>
    <name type="common">American alligator</name>
    <dbReference type="NCBI Taxonomy" id="8496"/>
    <lineage>
        <taxon>Eukaryota</taxon>
        <taxon>Metazoa</taxon>
        <taxon>Chordata</taxon>
        <taxon>Craniata</taxon>
        <taxon>Vertebrata</taxon>
        <taxon>Euteleostomi</taxon>
        <taxon>Archelosauria</taxon>
        <taxon>Archosauria</taxon>
        <taxon>Crocodylia</taxon>
        <taxon>Alligatoridae</taxon>
        <taxon>Alligatorinae</taxon>
        <taxon>Alligator</taxon>
    </lineage>
</organism>
<sequence length="84" mass="9587">MAHQETWHMEYLTSLEEAWDQAEHELWAELLALEQKPLQVMWTQNNILGWAMEAMDDDCQTLDTVLGLAVSCMPTTALPPALVM</sequence>
<protein>
    <submittedName>
        <fullName evidence="1">Uncharacterized protein</fullName>
    </submittedName>
</protein>
<proteinExistence type="predicted"/>
<reference evidence="1 2" key="1">
    <citation type="journal article" date="2012" name="Genome Biol.">
        <title>Sequencing three crocodilian genomes to illuminate the evolution of archosaurs and amniotes.</title>
        <authorList>
            <person name="St John J.A."/>
            <person name="Braun E.L."/>
            <person name="Isberg S.R."/>
            <person name="Miles L.G."/>
            <person name="Chong A.Y."/>
            <person name="Gongora J."/>
            <person name="Dalzell P."/>
            <person name="Moran C."/>
            <person name="Bed'hom B."/>
            <person name="Abzhanov A."/>
            <person name="Burgess S.C."/>
            <person name="Cooksey A.M."/>
            <person name="Castoe T.A."/>
            <person name="Crawford N.G."/>
            <person name="Densmore L.D."/>
            <person name="Drew J.C."/>
            <person name="Edwards S.V."/>
            <person name="Faircloth B.C."/>
            <person name="Fujita M.K."/>
            <person name="Greenwold M.J."/>
            <person name="Hoffmann F.G."/>
            <person name="Howard J.M."/>
            <person name="Iguchi T."/>
            <person name="Janes D.E."/>
            <person name="Khan S.Y."/>
            <person name="Kohno S."/>
            <person name="de Koning A.J."/>
            <person name="Lance S.L."/>
            <person name="McCarthy F.M."/>
            <person name="McCormack J.E."/>
            <person name="Merchant M.E."/>
            <person name="Peterson D.G."/>
            <person name="Pollock D.D."/>
            <person name="Pourmand N."/>
            <person name="Raney B.J."/>
            <person name="Roessler K.A."/>
            <person name="Sanford J.R."/>
            <person name="Sawyer R.H."/>
            <person name="Schmidt C.J."/>
            <person name="Triplett E.W."/>
            <person name="Tuberville T.D."/>
            <person name="Venegas-Anaya M."/>
            <person name="Howard J.T."/>
            <person name="Jarvis E.D."/>
            <person name="Guillette L.J.Jr."/>
            <person name="Glenn T.C."/>
            <person name="Green R.E."/>
            <person name="Ray D.A."/>
        </authorList>
    </citation>
    <scope>NUCLEOTIDE SEQUENCE [LARGE SCALE GENOMIC DNA]</scope>
    <source>
        <strain evidence="1">KSC_2009_1</strain>
    </source>
</reference>
<dbReference type="Proteomes" id="UP000050525">
    <property type="component" value="Unassembled WGS sequence"/>
</dbReference>
<keyword evidence="2" id="KW-1185">Reference proteome</keyword>
<name>A0A151PES1_ALLMI</name>
<evidence type="ECO:0000313" key="2">
    <source>
        <dbReference type="Proteomes" id="UP000050525"/>
    </source>
</evidence>
<dbReference type="AlphaFoldDB" id="A0A151PES1"/>
<dbReference type="EMBL" id="AKHW03000416">
    <property type="protein sequence ID" value="KYO47538.1"/>
    <property type="molecule type" value="Genomic_DNA"/>
</dbReference>
<comment type="caution">
    <text evidence="1">The sequence shown here is derived from an EMBL/GenBank/DDBJ whole genome shotgun (WGS) entry which is preliminary data.</text>
</comment>
<accession>A0A151PES1</accession>
<gene>
    <name evidence="1" type="ORF">Y1Q_0019662</name>
</gene>